<dbReference type="InterPro" id="IPR018750">
    <property type="entry name" value="DUF2306_membrane"/>
</dbReference>
<dbReference type="eggNOG" id="COG5395">
    <property type="taxonomic scope" value="Bacteria"/>
</dbReference>
<accession>S9RIW1</accession>
<evidence type="ECO:0000313" key="3">
    <source>
        <dbReference type="Proteomes" id="UP000015347"/>
    </source>
</evidence>
<dbReference type="HOGENOM" id="CLU_124879_0_1_5"/>
<dbReference type="EMBL" id="APVH01000042">
    <property type="protein sequence ID" value="EPX78045.1"/>
    <property type="molecule type" value="Genomic_DNA"/>
</dbReference>
<reference evidence="3" key="1">
    <citation type="journal article" date="2014" name="Stand. Genomic Sci.">
        <title>Genome sequence of the exopolysaccharide-producing Salipiger mucosus type strain (DSM 16094(T)), a moderately halophilic member of the Roseobacter clade.</title>
        <authorList>
            <person name="Riedel T."/>
            <person name="Spring S."/>
            <person name="Fiebig A."/>
            <person name="Petersen J."/>
            <person name="Kyrpides N.C."/>
            <person name="Goker M."/>
            <person name="Klenk H.P."/>
        </authorList>
    </citation>
    <scope>NUCLEOTIDE SEQUENCE [LARGE SCALE GENOMIC DNA]</scope>
    <source>
        <strain evidence="3">DSM 16094</strain>
    </source>
</reference>
<feature type="transmembrane region" description="Helical" evidence="1">
    <location>
        <begin position="16"/>
        <end position="38"/>
    </location>
</feature>
<keyword evidence="1" id="KW-1133">Transmembrane helix</keyword>
<dbReference type="Proteomes" id="UP000015347">
    <property type="component" value="Unassembled WGS sequence"/>
</dbReference>
<keyword evidence="1" id="KW-0812">Transmembrane</keyword>
<evidence type="ECO:0008006" key="4">
    <source>
        <dbReference type="Google" id="ProtNLM"/>
    </source>
</evidence>
<dbReference type="STRING" id="1123237.Salmuc_03367"/>
<comment type="caution">
    <text evidence="2">The sequence shown here is derived from an EMBL/GenBank/DDBJ whole genome shotgun (WGS) entry which is preliminary data.</text>
</comment>
<evidence type="ECO:0000313" key="2">
    <source>
        <dbReference type="EMBL" id="EPX78045.1"/>
    </source>
</evidence>
<keyword evidence="1" id="KW-0472">Membrane</keyword>
<sequence length="109" mass="11781">MGVGALQFAMPKGTKVHLILGYGWVSIMALVAGSSFWIHEFRLIGPFSPIHVLSAITLIALWYAIRAARAGRIAAHRSATLYLYVMALLLTGAFTLIPGRTMHAVLFGA</sequence>
<dbReference type="AlphaFoldDB" id="S9RIW1"/>
<feature type="transmembrane region" description="Helical" evidence="1">
    <location>
        <begin position="50"/>
        <end position="69"/>
    </location>
</feature>
<gene>
    <name evidence="2" type="ORF">Salmuc_03367</name>
</gene>
<feature type="transmembrane region" description="Helical" evidence="1">
    <location>
        <begin position="81"/>
        <end position="99"/>
    </location>
</feature>
<evidence type="ECO:0000256" key="1">
    <source>
        <dbReference type="SAM" id="Phobius"/>
    </source>
</evidence>
<name>S9RIW1_9RHOB</name>
<protein>
    <recommendedName>
        <fullName evidence="4">DUF2306 domain-containing protein</fullName>
    </recommendedName>
</protein>
<organism evidence="2 3">
    <name type="scientific">Salipiger mucosus DSM 16094</name>
    <dbReference type="NCBI Taxonomy" id="1123237"/>
    <lineage>
        <taxon>Bacteria</taxon>
        <taxon>Pseudomonadati</taxon>
        <taxon>Pseudomonadota</taxon>
        <taxon>Alphaproteobacteria</taxon>
        <taxon>Rhodobacterales</taxon>
        <taxon>Roseobacteraceae</taxon>
        <taxon>Salipiger</taxon>
    </lineage>
</organism>
<proteinExistence type="predicted"/>
<keyword evidence="3" id="KW-1185">Reference proteome</keyword>
<dbReference type="Pfam" id="PF10067">
    <property type="entry name" value="DUF2306"/>
    <property type="match status" value="1"/>
</dbReference>